<dbReference type="EC" id="2.7.7.41" evidence="6 18"/>
<dbReference type="InterPro" id="IPR000374">
    <property type="entry name" value="PC_trans"/>
</dbReference>
<proteinExistence type="inferred from homology"/>
<keyword evidence="12 18" id="KW-0548">Nucleotidyltransferase</keyword>
<keyword evidence="21" id="KW-1185">Reference proteome</keyword>
<comment type="caution">
    <text evidence="20">The sequence shown here is derived from an EMBL/GenBank/DDBJ whole genome shotgun (WGS) entry which is preliminary data.</text>
</comment>
<comment type="catalytic activity">
    <reaction evidence="1 18">
        <text>a 1,2-diacyl-sn-glycero-3-phosphate + CTP + H(+) = a CDP-1,2-diacyl-sn-glycerol + diphosphate</text>
        <dbReference type="Rhea" id="RHEA:16229"/>
        <dbReference type="ChEBI" id="CHEBI:15378"/>
        <dbReference type="ChEBI" id="CHEBI:33019"/>
        <dbReference type="ChEBI" id="CHEBI:37563"/>
        <dbReference type="ChEBI" id="CHEBI:58332"/>
        <dbReference type="ChEBI" id="CHEBI:58608"/>
        <dbReference type="EC" id="2.7.7.41"/>
    </reaction>
</comment>
<evidence type="ECO:0000256" key="15">
    <source>
        <dbReference type="ARBA" id="ARBA00023136"/>
    </source>
</evidence>
<organism evidence="20 21">
    <name type="scientific">Paraferrimonas haliotis</name>
    <dbReference type="NCBI Taxonomy" id="2013866"/>
    <lineage>
        <taxon>Bacteria</taxon>
        <taxon>Pseudomonadati</taxon>
        <taxon>Pseudomonadota</taxon>
        <taxon>Gammaproteobacteria</taxon>
        <taxon>Alteromonadales</taxon>
        <taxon>Ferrimonadaceae</taxon>
        <taxon>Paraferrimonas</taxon>
    </lineage>
</organism>
<evidence type="ECO:0000256" key="9">
    <source>
        <dbReference type="ARBA" id="ARBA00022516"/>
    </source>
</evidence>
<dbReference type="EMBL" id="BSPO01000002">
    <property type="protein sequence ID" value="GLS82721.1"/>
    <property type="molecule type" value="Genomic_DNA"/>
</dbReference>
<dbReference type="GO" id="GO:0016024">
    <property type="term" value="P:CDP-diacylglycerol biosynthetic process"/>
    <property type="evidence" value="ECO:0007669"/>
    <property type="project" value="TreeGrafter"/>
</dbReference>
<name>A0AA37TWA6_9GAMM</name>
<evidence type="ECO:0000256" key="6">
    <source>
        <dbReference type="ARBA" id="ARBA00012487"/>
    </source>
</evidence>
<evidence type="ECO:0000256" key="12">
    <source>
        <dbReference type="ARBA" id="ARBA00022695"/>
    </source>
</evidence>
<comment type="subcellular location">
    <subcellularLocation>
        <location evidence="2">Cell membrane</location>
        <topology evidence="2">Multi-pass membrane protein</topology>
    </subcellularLocation>
</comment>
<comment type="similarity">
    <text evidence="5 18">Belongs to the CDS family.</text>
</comment>
<sequence>MLKQRVATALVLLPLVLLAIFYVPTDYIIWGFFAVFILAGREWGNIISPNCNATRWTFAITIGLLMFAVMMLVPVEQYWYLDSLNPILLAILFVGVAWWLVATLMVFMYPQAANFWRKSPMWLSMFGQLTLLPAFVSLCVLKSMVSQQNDYYGALLLLAVFLIVWGADTGAYFAGKRFGKTKLMPNVSPGKTIEGFVGGLALVVVLASVYHYLVPSSEWIPMIIIALITAIASAFGDLTESMFKRNANIKDSGSILPGHGGVLDRIDSLTAALPVFTLLFLVLWN</sequence>
<feature type="transmembrane region" description="Helical" evidence="19">
    <location>
        <begin position="195"/>
        <end position="213"/>
    </location>
</feature>
<dbReference type="PANTHER" id="PTHR46382:SF1">
    <property type="entry name" value="PHOSPHATIDATE CYTIDYLYLTRANSFERASE"/>
    <property type="match status" value="1"/>
</dbReference>
<keyword evidence="17" id="KW-1208">Phospholipid metabolism</keyword>
<comment type="pathway">
    <text evidence="3 18">Phospholipid metabolism; CDP-diacylglycerol biosynthesis; CDP-diacylglycerol from sn-glycerol 3-phosphate: step 3/3.</text>
</comment>
<dbReference type="GO" id="GO:0005886">
    <property type="term" value="C:plasma membrane"/>
    <property type="evidence" value="ECO:0007669"/>
    <property type="project" value="UniProtKB-SubCell"/>
</dbReference>
<comment type="pathway">
    <text evidence="4">Lipid metabolism.</text>
</comment>
<dbReference type="RefSeq" id="WP_095498862.1">
    <property type="nucleotide sequence ID" value="NZ_BSPO01000002.1"/>
</dbReference>
<keyword evidence="11 18" id="KW-0812">Transmembrane</keyword>
<gene>
    <name evidence="20" type="primary">cdsA</name>
    <name evidence="20" type="ORF">GCM10007894_06980</name>
</gene>
<dbReference type="Proteomes" id="UP001157439">
    <property type="component" value="Unassembled WGS sequence"/>
</dbReference>
<evidence type="ECO:0000256" key="1">
    <source>
        <dbReference type="ARBA" id="ARBA00001698"/>
    </source>
</evidence>
<dbReference type="Pfam" id="PF01148">
    <property type="entry name" value="CTP_transf_1"/>
    <property type="match status" value="1"/>
</dbReference>
<dbReference type="AlphaFoldDB" id="A0AA37TWA6"/>
<keyword evidence="9" id="KW-0444">Lipid biosynthesis</keyword>
<evidence type="ECO:0000313" key="20">
    <source>
        <dbReference type="EMBL" id="GLS82721.1"/>
    </source>
</evidence>
<evidence type="ECO:0000256" key="5">
    <source>
        <dbReference type="ARBA" id="ARBA00010185"/>
    </source>
</evidence>
<evidence type="ECO:0000256" key="16">
    <source>
        <dbReference type="ARBA" id="ARBA00023209"/>
    </source>
</evidence>
<feature type="transmembrane region" description="Helical" evidence="19">
    <location>
        <begin position="121"/>
        <end position="145"/>
    </location>
</feature>
<evidence type="ECO:0000256" key="13">
    <source>
        <dbReference type="ARBA" id="ARBA00022989"/>
    </source>
</evidence>
<evidence type="ECO:0000256" key="10">
    <source>
        <dbReference type="ARBA" id="ARBA00022679"/>
    </source>
</evidence>
<evidence type="ECO:0000256" key="4">
    <source>
        <dbReference type="ARBA" id="ARBA00005189"/>
    </source>
</evidence>
<feature type="transmembrane region" description="Helical" evidence="19">
    <location>
        <begin position="219"/>
        <end position="238"/>
    </location>
</feature>
<evidence type="ECO:0000256" key="7">
    <source>
        <dbReference type="ARBA" id="ARBA00019373"/>
    </source>
</evidence>
<keyword evidence="10 18" id="KW-0808">Transferase</keyword>
<feature type="transmembrane region" description="Helical" evidence="19">
    <location>
        <begin position="56"/>
        <end position="75"/>
    </location>
</feature>
<dbReference type="PROSITE" id="PS01315">
    <property type="entry name" value="CDS"/>
    <property type="match status" value="1"/>
</dbReference>
<evidence type="ECO:0000256" key="8">
    <source>
        <dbReference type="ARBA" id="ARBA00022475"/>
    </source>
</evidence>
<evidence type="ECO:0000256" key="18">
    <source>
        <dbReference type="RuleBase" id="RU003938"/>
    </source>
</evidence>
<dbReference type="PANTHER" id="PTHR46382">
    <property type="entry name" value="PHOSPHATIDATE CYTIDYLYLTRANSFERASE"/>
    <property type="match status" value="1"/>
</dbReference>
<evidence type="ECO:0000313" key="21">
    <source>
        <dbReference type="Proteomes" id="UP001157439"/>
    </source>
</evidence>
<feature type="transmembrane region" description="Helical" evidence="19">
    <location>
        <begin position="151"/>
        <end position="174"/>
    </location>
</feature>
<keyword evidence="13 19" id="KW-1133">Transmembrane helix</keyword>
<keyword evidence="8" id="KW-1003">Cell membrane</keyword>
<evidence type="ECO:0000256" key="11">
    <source>
        <dbReference type="ARBA" id="ARBA00022692"/>
    </source>
</evidence>
<keyword evidence="14" id="KW-0443">Lipid metabolism</keyword>
<evidence type="ECO:0000256" key="3">
    <source>
        <dbReference type="ARBA" id="ARBA00005119"/>
    </source>
</evidence>
<evidence type="ECO:0000256" key="2">
    <source>
        <dbReference type="ARBA" id="ARBA00004651"/>
    </source>
</evidence>
<dbReference type="GO" id="GO:0004605">
    <property type="term" value="F:phosphatidate cytidylyltransferase activity"/>
    <property type="evidence" value="ECO:0007669"/>
    <property type="project" value="UniProtKB-EC"/>
</dbReference>
<evidence type="ECO:0000256" key="19">
    <source>
        <dbReference type="SAM" id="Phobius"/>
    </source>
</evidence>
<accession>A0AA37TWA6</accession>
<feature type="transmembrane region" description="Helical" evidence="19">
    <location>
        <begin position="87"/>
        <end position="109"/>
    </location>
</feature>
<protein>
    <recommendedName>
        <fullName evidence="7 18">Phosphatidate cytidylyltransferase</fullName>
        <ecNumber evidence="6 18">2.7.7.41</ecNumber>
    </recommendedName>
</protein>
<feature type="transmembrane region" description="Helical" evidence="19">
    <location>
        <begin position="266"/>
        <end position="284"/>
    </location>
</feature>
<evidence type="ECO:0000256" key="14">
    <source>
        <dbReference type="ARBA" id="ARBA00023098"/>
    </source>
</evidence>
<keyword evidence="15 19" id="KW-0472">Membrane</keyword>
<keyword evidence="16" id="KW-0594">Phospholipid biosynthesis</keyword>
<reference evidence="20 21" key="1">
    <citation type="journal article" date="2014" name="Int. J. Syst. Evol. Microbiol.">
        <title>Complete genome sequence of Corynebacterium casei LMG S-19264T (=DSM 44701T), isolated from a smear-ripened cheese.</title>
        <authorList>
            <consortium name="US DOE Joint Genome Institute (JGI-PGF)"/>
            <person name="Walter F."/>
            <person name="Albersmeier A."/>
            <person name="Kalinowski J."/>
            <person name="Ruckert C."/>
        </authorList>
    </citation>
    <scope>NUCLEOTIDE SEQUENCE [LARGE SCALE GENOMIC DNA]</scope>
    <source>
        <strain evidence="20 21">NBRC 112785</strain>
    </source>
</reference>
<evidence type="ECO:0000256" key="17">
    <source>
        <dbReference type="ARBA" id="ARBA00023264"/>
    </source>
</evidence>